<dbReference type="Proteomes" id="UP001516023">
    <property type="component" value="Unassembled WGS sequence"/>
</dbReference>
<dbReference type="AlphaFoldDB" id="A0ABD3QYP2"/>
<protein>
    <submittedName>
        <fullName evidence="3">Uncharacterized protein</fullName>
    </submittedName>
</protein>
<reference evidence="3 4" key="1">
    <citation type="journal article" date="2020" name="G3 (Bethesda)">
        <title>Improved Reference Genome for Cyclotella cryptica CCMP332, a Model for Cell Wall Morphogenesis, Salinity Adaptation, and Lipid Production in Diatoms (Bacillariophyta).</title>
        <authorList>
            <person name="Roberts W.R."/>
            <person name="Downey K.M."/>
            <person name="Ruck E.C."/>
            <person name="Traller J.C."/>
            <person name="Alverson A.J."/>
        </authorList>
    </citation>
    <scope>NUCLEOTIDE SEQUENCE [LARGE SCALE GENOMIC DNA]</scope>
    <source>
        <strain evidence="3 4">CCMP332</strain>
    </source>
</reference>
<organism evidence="3 4">
    <name type="scientific">Cyclotella cryptica</name>
    <dbReference type="NCBI Taxonomy" id="29204"/>
    <lineage>
        <taxon>Eukaryota</taxon>
        <taxon>Sar</taxon>
        <taxon>Stramenopiles</taxon>
        <taxon>Ochrophyta</taxon>
        <taxon>Bacillariophyta</taxon>
        <taxon>Coscinodiscophyceae</taxon>
        <taxon>Thalassiosirophycidae</taxon>
        <taxon>Stephanodiscales</taxon>
        <taxon>Stephanodiscaceae</taxon>
        <taxon>Cyclotella</taxon>
    </lineage>
</organism>
<evidence type="ECO:0000256" key="2">
    <source>
        <dbReference type="SAM" id="MobiDB-lite"/>
    </source>
</evidence>
<feature type="coiled-coil region" evidence="1">
    <location>
        <begin position="400"/>
        <end position="492"/>
    </location>
</feature>
<sequence length="506" mass="56937">MERSFIESNNQKGLASEYHRAKLERKCLTSSFKIKSCDGKVGQDSKLVDKASAAALQLIEKERARSEHVPAKPKQNLAKEYHATRRSYAAIRPVRGNEYKRQNRSTSDDVLADASKTNLNEGDTASSESKEPRHTSLSGYELLGIHRLDDKNNDFGLSDGIQLHLVESIKLCGIRKGENRRCMPGCCFILATYKPKLNRSCNSPSNIFNDAAREKSIIDMIKTLCKHLSDREDEIKQWVTFSDKIVITAADKLSQAMLDCEAATNAVEQHLKATVAIKARIAIACERTMSLRDELSTIKSDVDLMIKQFDASLNDSWKLLREGYSSYLATVRSESKSDLSGALDDLSRKHDEEKLHMESQISSLQSSIQSEREKLLLLNDQLNVASIAAGEEKHERISLQNEFELERQTLNNKLAKSNEDISRLEGLLTTEKASKEQELAAMQTQMDKEFDEIEMKVKRSMKRLVESKNKEIAEAFTRAQDAEQVLSQLKATVLPVISTAEDSCEK</sequence>
<keyword evidence="4" id="KW-1185">Reference proteome</keyword>
<evidence type="ECO:0000313" key="4">
    <source>
        <dbReference type="Proteomes" id="UP001516023"/>
    </source>
</evidence>
<evidence type="ECO:0000256" key="1">
    <source>
        <dbReference type="SAM" id="Coils"/>
    </source>
</evidence>
<evidence type="ECO:0000313" key="3">
    <source>
        <dbReference type="EMBL" id="KAL3805132.1"/>
    </source>
</evidence>
<feature type="compositionally biased region" description="Polar residues" evidence="2">
    <location>
        <begin position="115"/>
        <end position="127"/>
    </location>
</feature>
<gene>
    <name evidence="3" type="ORF">HJC23_003360</name>
</gene>
<name>A0ABD3QYP2_9STRA</name>
<dbReference type="EMBL" id="JABMIG020000004">
    <property type="protein sequence ID" value="KAL3805132.1"/>
    <property type="molecule type" value="Genomic_DNA"/>
</dbReference>
<accession>A0ABD3QYP2</accession>
<comment type="caution">
    <text evidence="3">The sequence shown here is derived from an EMBL/GenBank/DDBJ whole genome shotgun (WGS) entry which is preliminary data.</text>
</comment>
<feature type="region of interest" description="Disordered" evidence="2">
    <location>
        <begin position="92"/>
        <end position="135"/>
    </location>
</feature>
<keyword evidence="1" id="KW-0175">Coiled coil</keyword>
<proteinExistence type="predicted"/>